<evidence type="ECO:0000313" key="11">
    <source>
        <dbReference type="Proteomes" id="UP000199496"/>
    </source>
</evidence>
<evidence type="ECO:0000313" key="10">
    <source>
        <dbReference type="EMBL" id="SEP71843.1"/>
    </source>
</evidence>
<dbReference type="Gene3D" id="3.20.20.450">
    <property type="entry name" value="EAL domain"/>
    <property type="match status" value="1"/>
</dbReference>
<name>A0A1H9A5T4_9GAMM</name>
<dbReference type="CDD" id="cd01949">
    <property type="entry name" value="GGDEF"/>
    <property type="match status" value="1"/>
</dbReference>
<dbReference type="SMART" id="SM00267">
    <property type="entry name" value="GGDEF"/>
    <property type="match status" value="1"/>
</dbReference>
<evidence type="ECO:0000256" key="6">
    <source>
        <dbReference type="PROSITE-ProRule" id="PRU00169"/>
    </source>
</evidence>
<keyword evidence="2" id="KW-0902">Two-component regulatory system</keyword>
<accession>A0A1H9A5T4</accession>
<dbReference type="GO" id="GO:0000160">
    <property type="term" value="P:phosphorelay signal transduction system"/>
    <property type="evidence" value="ECO:0007669"/>
    <property type="project" value="UniProtKB-KW"/>
</dbReference>
<dbReference type="SMART" id="SM00448">
    <property type="entry name" value="REC"/>
    <property type="match status" value="1"/>
</dbReference>
<dbReference type="InterPro" id="IPR052155">
    <property type="entry name" value="Biofilm_reg_signaling"/>
</dbReference>
<dbReference type="GO" id="GO:0003677">
    <property type="term" value="F:DNA binding"/>
    <property type="evidence" value="ECO:0007669"/>
    <property type="project" value="UniProtKB-KW"/>
</dbReference>
<dbReference type="Gene3D" id="3.40.50.2300">
    <property type="match status" value="1"/>
</dbReference>
<evidence type="ECO:0000256" key="4">
    <source>
        <dbReference type="ARBA" id="ARBA00023125"/>
    </source>
</evidence>
<reference evidence="10 11" key="1">
    <citation type="submission" date="2016-10" db="EMBL/GenBank/DDBJ databases">
        <authorList>
            <person name="de Groot N.N."/>
        </authorList>
    </citation>
    <scope>NUCLEOTIDE SEQUENCE [LARGE SCALE GENOMIC DNA]</scope>
    <source>
        <strain evidence="10 11">B7-7</strain>
    </source>
</reference>
<keyword evidence="1 6" id="KW-0597">Phosphoprotein</keyword>
<proteinExistence type="predicted"/>
<dbReference type="PROSITE" id="PS50883">
    <property type="entry name" value="EAL"/>
    <property type="match status" value="1"/>
</dbReference>
<dbReference type="STRING" id="867345.SAMN05421693_10454"/>
<evidence type="ECO:0000256" key="2">
    <source>
        <dbReference type="ARBA" id="ARBA00023012"/>
    </source>
</evidence>
<dbReference type="InterPro" id="IPR035919">
    <property type="entry name" value="EAL_sf"/>
</dbReference>
<keyword evidence="4" id="KW-0238">DNA-binding</keyword>
<evidence type="ECO:0000259" key="7">
    <source>
        <dbReference type="PROSITE" id="PS50110"/>
    </source>
</evidence>
<dbReference type="InterPro" id="IPR011006">
    <property type="entry name" value="CheY-like_superfamily"/>
</dbReference>
<dbReference type="Pfam" id="PF00072">
    <property type="entry name" value="Response_reg"/>
    <property type="match status" value="1"/>
</dbReference>
<keyword evidence="3" id="KW-0805">Transcription regulation</keyword>
<dbReference type="AlphaFoldDB" id="A0A1H9A5T4"/>
<organism evidence="10 11">
    <name type="scientific">Ectothiorhodospira magna</name>
    <dbReference type="NCBI Taxonomy" id="867345"/>
    <lineage>
        <taxon>Bacteria</taxon>
        <taxon>Pseudomonadati</taxon>
        <taxon>Pseudomonadota</taxon>
        <taxon>Gammaproteobacteria</taxon>
        <taxon>Chromatiales</taxon>
        <taxon>Ectothiorhodospiraceae</taxon>
        <taxon>Ectothiorhodospira</taxon>
    </lineage>
</organism>
<dbReference type="SUPFAM" id="SSF52172">
    <property type="entry name" value="CheY-like"/>
    <property type="match status" value="1"/>
</dbReference>
<dbReference type="SUPFAM" id="SSF141868">
    <property type="entry name" value="EAL domain-like"/>
    <property type="match status" value="1"/>
</dbReference>
<evidence type="ECO:0000259" key="8">
    <source>
        <dbReference type="PROSITE" id="PS50883"/>
    </source>
</evidence>
<feature type="domain" description="EAL" evidence="8">
    <location>
        <begin position="433"/>
        <end position="685"/>
    </location>
</feature>
<feature type="modified residue" description="4-aspartylphosphate" evidence="6">
    <location>
        <position position="59"/>
    </location>
</feature>
<dbReference type="EMBL" id="FOFO01000004">
    <property type="protein sequence ID" value="SEP71843.1"/>
    <property type="molecule type" value="Genomic_DNA"/>
</dbReference>
<evidence type="ECO:0000259" key="9">
    <source>
        <dbReference type="PROSITE" id="PS50887"/>
    </source>
</evidence>
<dbReference type="PROSITE" id="PS50887">
    <property type="entry name" value="GGDEF"/>
    <property type="match status" value="1"/>
</dbReference>
<dbReference type="InterPro" id="IPR001789">
    <property type="entry name" value="Sig_transdc_resp-reg_receiver"/>
</dbReference>
<gene>
    <name evidence="10" type="ORF">SAMN05421693_10454</name>
</gene>
<feature type="domain" description="GGDEF" evidence="9">
    <location>
        <begin position="294"/>
        <end position="424"/>
    </location>
</feature>
<dbReference type="Gene3D" id="3.30.70.270">
    <property type="match status" value="1"/>
</dbReference>
<sequence length="692" mass="78620">MNTTSSNNKQILIIDDDPTIRLMIRVGLSRQGYTIIEAEDGQPGVEAFASHRPDLILLDVTMPKMNGFEVVRTIRAQSEGAWIPILMLTSAEDVQSIDTAFQAGATDFMTKPINLPLLSRRIRYVLSGAEREAVLRQAQTEQESACRLARLGFWQLQRQSGRLLWSEDAHVVLGWRDPMPAHISDFLQLVHTEQRRDTEKRIELAMCHQEGLDLEIRLGQGANQRILRLQGSPSPNENTGMAMIGAFQDVTGLRTLENQVLYLVEHDELTQLPKERLFLRLLQEQLDISCQQKDRWQIMVVDIDRLHRINDAFGHESGDNVLRVFAQRLRQQADSSTLLCRLEDDSFGLALRSDQESSNIQIDLCHLDRPHFINGKSVFVDFSVGASLWPDNGHQAEALLRLARKAQRTARSQGAGKKFTSYQQHCHEDRALGILLETDLRMAQEKNEFFMVFQPQQELSSGRIVGVEALIRWRHSQRGIISPAEFIPLLEESGRIQHVGDWVIAQACQQAARWCRQGLDLRMSVNLSARQFEPDLADRILAHVERYKIEPANLELEITESIAMHSPETTMTILRQLRDMGFHIAIDDFGTGYSSFGYLLKFPLTTLKIDKSFIDNITEYRNSRAIIRSLTALSQGLGLKTIAEGVESLRQRDYLDALGINEIQGYLISRPVPADELQALLTHDQQLVMPDH</sequence>
<dbReference type="InterPro" id="IPR043128">
    <property type="entry name" value="Rev_trsase/Diguanyl_cyclase"/>
</dbReference>
<evidence type="ECO:0000256" key="1">
    <source>
        <dbReference type="ARBA" id="ARBA00022553"/>
    </source>
</evidence>
<dbReference type="CDD" id="cd01948">
    <property type="entry name" value="EAL"/>
    <property type="match status" value="1"/>
</dbReference>
<keyword evidence="5" id="KW-0804">Transcription</keyword>
<dbReference type="Pfam" id="PF00990">
    <property type="entry name" value="GGDEF"/>
    <property type="match status" value="1"/>
</dbReference>
<dbReference type="OrthoDB" id="1316910at2"/>
<dbReference type="PANTHER" id="PTHR44757">
    <property type="entry name" value="DIGUANYLATE CYCLASE DGCP"/>
    <property type="match status" value="1"/>
</dbReference>
<dbReference type="PROSITE" id="PS50110">
    <property type="entry name" value="RESPONSE_REGULATORY"/>
    <property type="match status" value="1"/>
</dbReference>
<protein>
    <submittedName>
        <fullName evidence="10">Diguanylate cyclase (GGDEF) domain-containing protein</fullName>
    </submittedName>
</protein>
<dbReference type="InterPro" id="IPR000160">
    <property type="entry name" value="GGDEF_dom"/>
</dbReference>
<dbReference type="Gene3D" id="3.30.450.20">
    <property type="entry name" value="PAS domain"/>
    <property type="match status" value="1"/>
</dbReference>
<dbReference type="PANTHER" id="PTHR44757:SF2">
    <property type="entry name" value="BIOFILM ARCHITECTURE MAINTENANCE PROTEIN MBAA"/>
    <property type="match status" value="1"/>
</dbReference>
<dbReference type="FunFam" id="3.40.50.2300:FF:000001">
    <property type="entry name" value="DNA-binding response regulator PhoB"/>
    <property type="match status" value="1"/>
</dbReference>
<evidence type="ECO:0000256" key="3">
    <source>
        <dbReference type="ARBA" id="ARBA00023015"/>
    </source>
</evidence>
<dbReference type="NCBIfam" id="TIGR00254">
    <property type="entry name" value="GGDEF"/>
    <property type="match status" value="1"/>
</dbReference>
<dbReference type="SUPFAM" id="SSF55073">
    <property type="entry name" value="Nucleotide cyclase"/>
    <property type="match status" value="1"/>
</dbReference>
<dbReference type="Proteomes" id="UP000199496">
    <property type="component" value="Unassembled WGS sequence"/>
</dbReference>
<dbReference type="SMART" id="SM00052">
    <property type="entry name" value="EAL"/>
    <property type="match status" value="1"/>
</dbReference>
<dbReference type="InterPro" id="IPR001633">
    <property type="entry name" value="EAL_dom"/>
</dbReference>
<dbReference type="Pfam" id="PF00563">
    <property type="entry name" value="EAL"/>
    <property type="match status" value="1"/>
</dbReference>
<evidence type="ECO:0000256" key="5">
    <source>
        <dbReference type="ARBA" id="ARBA00023163"/>
    </source>
</evidence>
<dbReference type="InterPro" id="IPR029787">
    <property type="entry name" value="Nucleotide_cyclase"/>
</dbReference>
<keyword evidence="11" id="KW-1185">Reference proteome</keyword>
<feature type="domain" description="Response regulatory" evidence="7">
    <location>
        <begin position="10"/>
        <end position="126"/>
    </location>
</feature>